<feature type="non-terminal residue" evidence="1">
    <location>
        <position position="1"/>
    </location>
</feature>
<protein>
    <submittedName>
        <fullName evidence="1">ATP binding</fullName>
    </submittedName>
</protein>
<dbReference type="AlphaFoldDB" id="A0A8H7I1H8"/>
<dbReference type="EMBL" id="JACYCD010000023">
    <property type="protein sequence ID" value="KAF8713401.1"/>
    <property type="molecule type" value="Genomic_DNA"/>
</dbReference>
<reference evidence="1" key="1">
    <citation type="submission" date="2020-09" db="EMBL/GenBank/DDBJ databases">
        <title>Comparative genome analyses of four rice-infecting Rhizoctonia solani isolates reveal extensive enrichment of homogalacturonan modification genes.</title>
        <authorList>
            <person name="Lee D.-Y."/>
            <person name="Jeon J."/>
            <person name="Kim K.-T."/>
            <person name="Cheong K."/>
            <person name="Song H."/>
            <person name="Choi G."/>
            <person name="Ko J."/>
            <person name="Opiyo S.O."/>
            <person name="Zuo S."/>
            <person name="Madhav S."/>
            <person name="Lee Y.-H."/>
            <person name="Wang G.-L."/>
        </authorList>
    </citation>
    <scope>NUCLEOTIDE SEQUENCE</scope>
    <source>
        <strain evidence="1">AG1-IA WGL</strain>
    </source>
</reference>
<comment type="caution">
    <text evidence="1">The sequence shown here is derived from an EMBL/GenBank/DDBJ whole genome shotgun (WGS) entry which is preliminary data.</text>
</comment>
<organism evidence="1 2">
    <name type="scientific">Rhizoctonia solani</name>
    <dbReference type="NCBI Taxonomy" id="456999"/>
    <lineage>
        <taxon>Eukaryota</taxon>
        <taxon>Fungi</taxon>
        <taxon>Dikarya</taxon>
        <taxon>Basidiomycota</taxon>
        <taxon>Agaricomycotina</taxon>
        <taxon>Agaricomycetes</taxon>
        <taxon>Cantharellales</taxon>
        <taxon>Ceratobasidiaceae</taxon>
        <taxon>Rhizoctonia</taxon>
    </lineage>
</organism>
<proteinExistence type="predicted"/>
<sequence length="293" mass="33033">MAWVGVSETSRENTHRSLAISFGAKTLTPQAEEDAEDNEWKLAKHFKLHPHPPHLTAQHDLELERACNRIWSIKTNRPNPAPHFNVPLSQIDSNFLGYLLQHTQPYFENHIIDGAVKAGFTKAKDAATWIHFVNEAEASVHFCTLYSDIGIQLKPETTFAVCDAGGSTVDTTMYSIKNLNPIRLEETWASDCQSQVHIFMDGENVQTKETKITELKASSNGLRTVTEIKKDSETDRLSAELHRTTAEYASLRNHMQLQENIEQAEITTAIGNINRLIEEFGGSISEDIEKYIE</sequence>
<evidence type="ECO:0000313" key="2">
    <source>
        <dbReference type="Proteomes" id="UP000602905"/>
    </source>
</evidence>
<gene>
    <name evidence="1" type="ORF">RHS03_00811</name>
</gene>
<accession>A0A8H7I1H8</accession>
<dbReference type="OrthoDB" id="2963168at2759"/>
<name>A0A8H7I1H8_9AGAM</name>
<evidence type="ECO:0000313" key="1">
    <source>
        <dbReference type="EMBL" id="KAF8713401.1"/>
    </source>
</evidence>
<dbReference type="Proteomes" id="UP000602905">
    <property type="component" value="Unassembled WGS sequence"/>
</dbReference>